<dbReference type="GO" id="GO:0003677">
    <property type="term" value="F:DNA binding"/>
    <property type="evidence" value="ECO:0007669"/>
    <property type="project" value="UniProtKB-KW"/>
</dbReference>
<feature type="domain" description="Helicase ATP-binding" evidence="6">
    <location>
        <begin position="1"/>
        <end position="184"/>
    </location>
</feature>
<dbReference type="SUPFAM" id="SSF52540">
    <property type="entry name" value="P-loop containing nucleoside triphosphate hydrolases"/>
    <property type="match status" value="1"/>
</dbReference>
<dbReference type="GO" id="GO:0009378">
    <property type="term" value="F:four-way junction helicase activity"/>
    <property type="evidence" value="ECO:0007669"/>
    <property type="project" value="TreeGrafter"/>
</dbReference>
<dbReference type="InterPro" id="IPR027417">
    <property type="entry name" value="P-loop_NTPase"/>
</dbReference>
<name>A0A550C7B9_9AGAR</name>
<dbReference type="STRING" id="97359.A0A550C7B9"/>
<gene>
    <name evidence="7" type="ORF">BD626DRAFT_571411</name>
</gene>
<dbReference type="GO" id="GO:0005694">
    <property type="term" value="C:chromosome"/>
    <property type="evidence" value="ECO:0007669"/>
    <property type="project" value="TreeGrafter"/>
</dbReference>
<dbReference type="PROSITE" id="PS51192">
    <property type="entry name" value="HELICASE_ATP_BIND_1"/>
    <property type="match status" value="1"/>
</dbReference>
<evidence type="ECO:0000313" key="8">
    <source>
        <dbReference type="Proteomes" id="UP000320762"/>
    </source>
</evidence>
<dbReference type="PANTHER" id="PTHR13710">
    <property type="entry name" value="DNA HELICASE RECQ FAMILY MEMBER"/>
    <property type="match status" value="1"/>
</dbReference>
<dbReference type="EMBL" id="VDMD01000020">
    <property type="protein sequence ID" value="TRM60692.1"/>
    <property type="molecule type" value="Genomic_DNA"/>
</dbReference>
<reference evidence="7 8" key="1">
    <citation type="journal article" date="2019" name="New Phytol.">
        <title>Comparative genomics reveals unique wood-decay strategies and fruiting body development in the Schizophyllaceae.</title>
        <authorList>
            <person name="Almasi E."/>
            <person name="Sahu N."/>
            <person name="Krizsan K."/>
            <person name="Balint B."/>
            <person name="Kovacs G.M."/>
            <person name="Kiss B."/>
            <person name="Cseklye J."/>
            <person name="Drula E."/>
            <person name="Henrissat B."/>
            <person name="Nagy I."/>
            <person name="Chovatia M."/>
            <person name="Adam C."/>
            <person name="LaButti K."/>
            <person name="Lipzen A."/>
            <person name="Riley R."/>
            <person name="Grigoriev I.V."/>
            <person name="Nagy L.G."/>
        </authorList>
    </citation>
    <scope>NUCLEOTIDE SEQUENCE [LARGE SCALE GENOMIC DNA]</scope>
    <source>
        <strain evidence="7 8">NL-1724</strain>
    </source>
</reference>
<dbReference type="Gene3D" id="3.40.50.300">
    <property type="entry name" value="P-loop containing nucleotide triphosphate hydrolases"/>
    <property type="match status" value="1"/>
</dbReference>
<keyword evidence="2" id="KW-0238">DNA-binding</keyword>
<evidence type="ECO:0000256" key="3">
    <source>
        <dbReference type="ARBA" id="ARBA00023235"/>
    </source>
</evidence>
<comment type="catalytic activity">
    <reaction evidence="4">
        <text>Couples ATP hydrolysis with the unwinding of duplex DNA by translocating in the 3'-5' direction.</text>
        <dbReference type="EC" id="5.6.2.4"/>
    </reaction>
</comment>
<proteinExistence type="inferred from homology"/>
<dbReference type="GO" id="GO:0000724">
    <property type="term" value="P:double-strand break repair via homologous recombination"/>
    <property type="evidence" value="ECO:0007669"/>
    <property type="project" value="TreeGrafter"/>
</dbReference>
<dbReference type="AlphaFoldDB" id="A0A550C7B9"/>
<protein>
    <recommendedName>
        <fullName evidence="5">DNA 3'-5' helicase</fullName>
        <ecNumber evidence="5">5.6.2.4</ecNumber>
    </recommendedName>
</protein>
<evidence type="ECO:0000256" key="1">
    <source>
        <dbReference type="ARBA" id="ARBA00005446"/>
    </source>
</evidence>
<comment type="similarity">
    <text evidence="1">Belongs to the helicase family. RecQ subfamily.</text>
</comment>
<keyword evidence="8" id="KW-1185">Reference proteome</keyword>
<dbReference type="GO" id="GO:0043138">
    <property type="term" value="F:3'-5' DNA helicase activity"/>
    <property type="evidence" value="ECO:0007669"/>
    <property type="project" value="UniProtKB-EC"/>
</dbReference>
<dbReference type="Pfam" id="PF00270">
    <property type="entry name" value="DEAD"/>
    <property type="match status" value="1"/>
</dbReference>
<keyword evidence="3" id="KW-0413">Isomerase</keyword>
<dbReference type="GO" id="GO:0005524">
    <property type="term" value="F:ATP binding"/>
    <property type="evidence" value="ECO:0007669"/>
    <property type="project" value="InterPro"/>
</dbReference>
<dbReference type="Proteomes" id="UP000320762">
    <property type="component" value="Unassembled WGS sequence"/>
</dbReference>
<sequence length="201" mass="22579">MRSRAGTGFGKTLVAILNQMLAADDSFTMIITPIKHIQSSHAESISSKYGLETVVINDETTRDEEFWRTKVHDLKKKQAGTARVFLVTAEQFFLCASGHLSQFGQMIRNTLFNRRLRLVVVDEAHFSHTAGLSRYGLEAFRPVYARLDKLKLRLPHVPWMAATATATIAIMKTIEMILLRPTPAFLSSVMIALHAFVSLVF</sequence>
<dbReference type="InterPro" id="IPR011545">
    <property type="entry name" value="DEAD/DEAH_box_helicase_dom"/>
</dbReference>
<dbReference type="PANTHER" id="PTHR13710:SF105">
    <property type="entry name" value="ATP-DEPENDENT DNA HELICASE Q1"/>
    <property type="match status" value="1"/>
</dbReference>
<dbReference type="GO" id="GO:0005737">
    <property type="term" value="C:cytoplasm"/>
    <property type="evidence" value="ECO:0007669"/>
    <property type="project" value="TreeGrafter"/>
</dbReference>
<organism evidence="7 8">
    <name type="scientific">Schizophyllum amplum</name>
    <dbReference type="NCBI Taxonomy" id="97359"/>
    <lineage>
        <taxon>Eukaryota</taxon>
        <taxon>Fungi</taxon>
        <taxon>Dikarya</taxon>
        <taxon>Basidiomycota</taxon>
        <taxon>Agaricomycotina</taxon>
        <taxon>Agaricomycetes</taxon>
        <taxon>Agaricomycetidae</taxon>
        <taxon>Agaricales</taxon>
        <taxon>Schizophyllaceae</taxon>
        <taxon>Schizophyllum</taxon>
    </lineage>
</organism>
<evidence type="ECO:0000313" key="7">
    <source>
        <dbReference type="EMBL" id="TRM60692.1"/>
    </source>
</evidence>
<evidence type="ECO:0000256" key="5">
    <source>
        <dbReference type="ARBA" id="ARBA00034808"/>
    </source>
</evidence>
<evidence type="ECO:0000256" key="4">
    <source>
        <dbReference type="ARBA" id="ARBA00034617"/>
    </source>
</evidence>
<accession>A0A550C7B9</accession>
<dbReference type="EC" id="5.6.2.4" evidence="5"/>
<evidence type="ECO:0000259" key="6">
    <source>
        <dbReference type="PROSITE" id="PS51192"/>
    </source>
</evidence>
<comment type="caution">
    <text evidence="7">The sequence shown here is derived from an EMBL/GenBank/DDBJ whole genome shotgun (WGS) entry which is preliminary data.</text>
</comment>
<dbReference type="InterPro" id="IPR014001">
    <property type="entry name" value="Helicase_ATP-bd"/>
</dbReference>
<dbReference type="OrthoDB" id="10261556at2759"/>
<evidence type="ECO:0000256" key="2">
    <source>
        <dbReference type="ARBA" id="ARBA00023125"/>
    </source>
</evidence>